<evidence type="ECO:0000256" key="6">
    <source>
        <dbReference type="ARBA" id="ARBA00022989"/>
    </source>
</evidence>
<dbReference type="InterPro" id="IPR013525">
    <property type="entry name" value="ABC2_TM"/>
</dbReference>
<evidence type="ECO:0000256" key="7">
    <source>
        <dbReference type="ARBA" id="ARBA00023136"/>
    </source>
</evidence>
<keyword evidence="6 8" id="KW-1133">Transmembrane helix</keyword>
<dbReference type="Gene3D" id="3.40.1710.10">
    <property type="entry name" value="abc type-2 transporter like domain"/>
    <property type="match status" value="1"/>
</dbReference>
<dbReference type="AlphaFoldDB" id="A0A9D9EFK2"/>
<evidence type="ECO:0000256" key="8">
    <source>
        <dbReference type="SAM" id="Phobius"/>
    </source>
</evidence>
<evidence type="ECO:0000256" key="5">
    <source>
        <dbReference type="ARBA" id="ARBA00022692"/>
    </source>
</evidence>
<evidence type="ECO:0000256" key="2">
    <source>
        <dbReference type="ARBA" id="ARBA00007783"/>
    </source>
</evidence>
<evidence type="ECO:0000256" key="1">
    <source>
        <dbReference type="ARBA" id="ARBA00004651"/>
    </source>
</evidence>
<evidence type="ECO:0000313" key="10">
    <source>
        <dbReference type="EMBL" id="MBO8445616.1"/>
    </source>
</evidence>
<name>A0A9D9EFK2_9BACT</name>
<feature type="transmembrane region" description="Helical" evidence="8">
    <location>
        <begin position="221"/>
        <end position="247"/>
    </location>
</feature>
<dbReference type="PROSITE" id="PS51012">
    <property type="entry name" value="ABC_TM2"/>
    <property type="match status" value="1"/>
</dbReference>
<gene>
    <name evidence="10" type="ORF">IAC23_08005</name>
</gene>
<reference evidence="10" key="2">
    <citation type="journal article" date="2021" name="PeerJ">
        <title>Extensive microbial diversity within the chicken gut microbiome revealed by metagenomics and culture.</title>
        <authorList>
            <person name="Gilroy R."/>
            <person name="Ravi A."/>
            <person name="Getino M."/>
            <person name="Pursley I."/>
            <person name="Horton D.L."/>
            <person name="Alikhan N.F."/>
            <person name="Baker D."/>
            <person name="Gharbi K."/>
            <person name="Hall N."/>
            <person name="Watson M."/>
            <person name="Adriaenssens E.M."/>
            <person name="Foster-Nyarko E."/>
            <person name="Jarju S."/>
            <person name="Secka A."/>
            <person name="Antonio M."/>
            <person name="Oren A."/>
            <person name="Chaudhuri R.R."/>
            <person name="La Ragione R."/>
            <person name="Hildebrand F."/>
            <person name="Pallen M.J."/>
        </authorList>
    </citation>
    <scope>NUCLEOTIDE SEQUENCE</scope>
    <source>
        <strain evidence="10">D5-748</strain>
    </source>
</reference>
<feature type="transmembrane region" description="Helical" evidence="8">
    <location>
        <begin position="343"/>
        <end position="363"/>
    </location>
</feature>
<dbReference type="Pfam" id="PF12698">
    <property type="entry name" value="ABC2_membrane_3"/>
    <property type="match status" value="1"/>
</dbReference>
<protein>
    <submittedName>
        <fullName evidence="10">ABC transporter permease</fullName>
    </submittedName>
</protein>
<dbReference type="PANTHER" id="PTHR30294:SF29">
    <property type="entry name" value="MULTIDRUG ABC TRANSPORTER PERMEASE YBHS-RELATED"/>
    <property type="match status" value="1"/>
</dbReference>
<dbReference type="PANTHER" id="PTHR30294">
    <property type="entry name" value="MEMBRANE COMPONENT OF ABC TRANSPORTER YHHJ-RELATED"/>
    <property type="match status" value="1"/>
</dbReference>
<proteinExistence type="inferred from homology"/>
<feature type="transmembrane region" description="Helical" evidence="8">
    <location>
        <begin position="288"/>
        <end position="307"/>
    </location>
</feature>
<dbReference type="GO" id="GO:0140359">
    <property type="term" value="F:ABC-type transporter activity"/>
    <property type="evidence" value="ECO:0007669"/>
    <property type="project" value="InterPro"/>
</dbReference>
<keyword evidence="5 8" id="KW-0812">Transmembrane</keyword>
<feature type="transmembrane region" description="Helical" evidence="8">
    <location>
        <begin position="178"/>
        <end position="200"/>
    </location>
</feature>
<evidence type="ECO:0000256" key="4">
    <source>
        <dbReference type="ARBA" id="ARBA00022475"/>
    </source>
</evidence>
<comment type="caution">
    <text evidence="10">The sequence shown here is derived from an EMBL/GenBank/DDBJ whole genome shotgun (WGS) entry which is preliminary data.</text>
</comment>
<dbReference type="Proteomes" id="UP000823619">
    <property type="component" value="Unassembled WGS sequence"/>
</dbReference>
<dbReference type="InterPro" id="IPR047817">
    <property type="entry name" value="ABC2_TM_bact-type"/>
</dbReference>
<feature type="transmembrane region" description="Helical" evidence="8">
    <location>
        <begin position="253"/>
        <end position="276"/>
    </location>
</feature>
<dbReference type="EMBL" id="JADIMO010000099">
    <property type="protein sequence ID" value="MBO8445616.1"/>
    <property type="molecule type" value="Genomic_DNA"/>
</dbReference>
<comment type="similarity">
    <text evidence="2">Belongs to the ABC-2 integral membrane protein family.</text>
</comment>
<evidence type="ECO:0000256" key="3">
    <source>
        <dbReference type="ARBA" id="ARBA00022448"/>
    </source>
</evidence>
<keyword evidence="4" id="KW-1003">Cell membrane</keyword>
<dbReference type="InterPro" id="IPR051449">
    <property type="entry name" value="ABC-2_transporter_component"/>
</dbReference>
<keyword evidence="7 8" id="KW-0472">Membrane</keyword>
<organism evidence="10 11">
    <name type="scientific">Candidatus Cryptobacteroides merdavium</name>
    <dbReference type="NCBI Taxonomy" id="2840769"/>
    <lineage>
        <taxon>Bacteria</taxon>
        <taxon>Pseudomonadati</taxon>
        <taxon>Bacteroidota</taxon>
        <taxon>Bacteroidia</taxon>
        <taxon>Bacteroidales</taxon>
        <taxon>Candidatus Cryptobacteroides</taxon>
    </lineage>
</organism>
<evidence type="ECO:0000313" key="11">
    <source>
        <dbReference type="Proteomes" id="UP000823619"/>
    </source>
</evidence>
<accession>A0A9D9EFK2</accession>
<feature type="transmembrane region" description="Helical" evidence="8">
    <location>
        <begin position="21"/>
        <end position="38"/>
    </location>
</feature>
<keyword evidence="3" id="KW-0813">Transport</keyword>
<comment type="subcellular location">
    <subcellularLocation>
        <location evidence="1">Cell membrane</location>
        <topology evidence="1">Multi-pass membrane protein</topology>
    </subcellularLocation>
</comment>
<reference evidence="10" key="1">
    <citation type="submission" date="2020-10" db="EMBL/GenBank/DDBJ databases">
        <authorList>
            <person name="Gilroy R."/>
        </authorList>
    </citation>
    <scope>NUCLEOTIDE SEQUENCE</scope>
    <source>
        <strain evidence="10">D5-748</strain>
    </source>
</reference>
<sequence length="369" mass="42196">MIKFLIIKEFKQFFRNPFLPKLIVIFPIMIMLVIPWIMTMDIKNIRLAVVDTDGSSMSGKFIQKIDASSYFILRDVSANYNESMEQLMLNKVDAIIEIPDYFEEQLIMTGQSPMQISINAVNQIKGTLGSGYINAVCGDFYTENLSYLYKDNPERIPKVSISVLNKFNPYMDYKNFMIPAYMVIVIILLGGFLPALNIVGEKEKGTIEQINITPVRKTSFIFAKLIPYWVMGLIVLSICMLLAWAVYGLSPHGGIWTVYLFSLLFIFALSGFGLVVSNYSDTMQQAMFVMFFFILVFMLMSGLLTPISSMPEWAQVITWLNPPRYFIEMMRGVYLQGCSLADLSHQLLALLGFDVFFGTWAVMSYRKTY</sequence>
<evidence type="ECO:0000259" key="9">
    <source>
        <dbReference type="PROSITE" id="PS51012"/>
    </source>
</evidence>
<dbReference type="GO" id="GO:0005886">
    <property type="term" value="C:plasma membrane"/>
    <property type="evidence" value="ECO:0007669"/>
    <property type="project" value="UniProtKB-SubCell"/>
</dbReference>
<feature type="domain" description="ABC transmembrane type-2" evidence="9">
    <location>
        <begin position="130"/>
        <end position="368"/>
    </location>
</feature>